<protein>
    <submittedName>
        <fullName evidence="1">Uncharacterized protein</fullName>
    </submittedName>
</protein>
<comment type="caution">
    <text evidence="1">The sequence shown here is derived from an EMBL/GenBank/DDBJ whole genome shotgun (WGS) entry which is preliminary data.</text>
</comment>
<accession>A0A645A967</accession>
<evidence type="ECO:0000313" key="1">
    <source>
        <dbReference type="EMBL" id="MPM48821.1"/>
    </source>
</evidence>
<gene>
    <name evidence="1" type="ORF">SDC9_95548</name>
</gene>
<dbReference type="EMBL" id="VSSQ01012266">
    <property type="protein sequence ID" value="MPM48821.1"/>
    <property type="molecule type" value="Genomic_DNA"/>
</dbReference>
<reference evidence="1" key="1">
    <citation type="submission" date="2019-08" db="EMBL/GenBank/DDBJ databases">
        <authorList>
            <person name="Kucharzyk K."/>
            <person name="Murdoch R.W."/>
            <person name="Higgins S."/>
            <person name="Loffler F."/>
        </authorList>
    </citation>
    <scope>NUCLEOTIDE SEQUENCE</scope>
</reference>
<sequence length="289" mass="31587">MRLALGQLGLDFRDHVIGHHRTQRRDVSAVPRGLQRHEVALGSREEAFGVETLRHTPVLRTGQGRADHRATCGCRSTRGSGRERHVALVERTGRCVVAHLVGVVLARCFSLCGAGVACTLEGERRRVGLLRRGTAAARSHDHADDEERRECQQGNHQHVGKAFAHAERMCKPRQTKACRQTAKHGAPGLLGCRSSQVRSAGLACGCGGSGVLRGCTRRGSGATCFALRHVGRLLAHRLATAHAARVGVEVHHQCHHGHQNYRPQFHRVISIELTTCPFHYRGSALDSNM</sequence>
<name>A0A645A967_9ZZZZ</name>
<dbReference type="AlphaFoldDB" id="A0A645A967"/>
<proteinExistence type="predicted"/>
<organism evidence="1">
    <name type="scientific">bioreactor metagenome</name>
    <dbReference type="NCBI Taxonomy" id="1076179"/>
    <lineage>
        <taxon>unclassified sequences</taxon>
        <taxon>metagenomes</taxon>
        <taxon>ecological metagenomes</taxon>
    </lineage>
</organism>